<organism evidence="1 2">
    <name type="scientific">Porites lobata</name>
    <dbReference type="NCBI Taxonomy" id="104759"/>
    <lineage>
        <taxon>Eukaryota</taxon>
        <taxon>Metazoa</taxon>
        <taxon>Cnidaria</taxon>
        <taxon>Anthozoa</taxon>
        <taxon>Hexacorallia</taxon>
        <taxon>Scleractinia</taxon>
        <taxon>Fungiina</taxon>
        <taxon>Poritidae</taxon>
        <taxon>Porites</taxon>
    </lineage>
</organism>
<reference evidence="1 2" key="1">
    <citation type="submission" date="2022-05" db="EMBL/GenBank/DDBJ databases">
        <authorList>
            <consortium name="Genoscope - CEA"/>
            <person name="William W."/>
        </authorList>
    </citation>
    <scope>NUCLEOTIDE SEQUENCE [LARGE SCALE GENOMIC DNA]</scope>
</reference>
<accession>A0ABN8NI92</accession>
<evidence type="ECO:0000313" key="2">
    <source>
        <dbReference type="Proteomes" id="UP001159405"/>
    </source>
</evidence>
<dbReference type="EMBL" id="CALNXK010000021">
    <property type="protein sequence ID" value="CAH3108989.1"/>
    <property type="molecule type" value="Genomic_DNA"/>
</dbReference>
<evidence type="ECO:0000313" key="1">
    <source>
        <dbReference type="EMBL" id="CAH3108989.1"/>
    </source>
</evidence>
<proteinExistence type="predicted"/>
<keyword evidence="2" id="KW-1185">Reference proteome</keyword>
<dbReference type="Proteomes" id="UP001159405">
    <property type="component" value="Unassembled WGS sequence"/>
</dbReference>
<comment type="caution">
    <text evidence="1">The sequence shown here is derived from an EMBL/GenBank/DDBJ whole genome shotgun (WGS) entry which is preliminary data.</text>
</comment>
<gene>
    <name evidence="1" type="ORF">PLOB_00017939</name>
</gene>
<name>A0ABN8NI92_9CNID</name>
<feature type="non-terminal residue" evidence="1">
    <location>
        <position position="110"/>
    </location>
</feature>
<sequence length="110" mass="12448">MGMGLDSTRMEAHLPGDKLQRTWYLLTSFTKRRSVRLVELQSLIGTLQFACKAVVLGRTFLQRMINLTRGLPSRSSLGLERAFLLLRHYRIHPPPDLELYTDAASSVGFG</sequence>
<protein>
    <submittedName>
        <fullName evidence="1">Uncharacterized protein</fullName>
    </submittedName>
</protein>